<proteinExistence type="predicted"/>
<keyword evidence="3" id="KW-1185">Reference proteome</keyword>
<comment type="caution">
    <text evidence="2">The sequence shown here is derived from an EMBL/GenBank/DDBJ whole genome shotgun (WGS) entry which is preliminary data.</text>
</comment>
<evidence type="ECO:0000313" key="2">
    <source>
        <dbReference type="EMBL" id="GJN90942.1"/>
    </source>
</evidence>
<evidence type="ECO:0000313" key="3">
    <source>
        <dbReference type="Proteomes" id="UP001342314"/>
    </source>
</evidence>
<dbReference type="AlphaFoldDB" id="A0AAV5GNJ9"/>
<feature type="compositionally biased region" description="Low complexity" evidence="1">
    <location>
        <begin position="553"/>
        <end position="566"/>
    </location>
</feature>
<dbReference type="EMBL" id="BQKY01000007">
    <property type="protein sequence ID" value="GJN90942.1"/>
    <property type="molecule type" value="Genomic_DNA"/>
</dbReference>
<feature type="region of interest" description="Disordered" evidence="1">
    <location>
        <begin position="547"/>
        <end position="570"/>
    </location>
</feature>
<gene>
    <name evidence="2" type="ORF">Rhopal_003956-T1</name>
</gene>
<accession>A0AAV5GNJ9</accession>
<evidence type="ECO:0000256" key="1">
    <source>
        <dbReference type="SAM" id="MobiDB-lite"/>
    </source>
</evidence>
<organism evidence="2 3">
    <name type="scientific">Rhodotorula paludigena</name>
    <dbReference type="NCBI Taxonomy" id="86838"/>
    <lineage>
        <taxon>Eukaryota</taxon>
        <taxon>Fungi</taxon>
        <taxon>Dikarya</taxon>
        <taxon>Basidiomycota</taxon>
        <taxon>Pucciniomycotina</taxon>
        <taxon>Microbotryomycetes</taxon>
        <taxon>Sporidiobolales</taxon>
        <taxon>Sporidiobolaceae</taxon>
        <taxon>Rhodotorula</taxon>
    </lineage>
</organism>
<name>A0AAV5GNJ9_9BASI</name>
<dbReference type="Proteomes" id="UP001342314">
    <property type="component" value="Unassembled WGS sequence"/>
</dbReference>
<protein>
    <submittedName>
        <fullName evidence="2">Uncharacterized protein</fullName>
    </submittedName>
</protein>
<reference evidence="2 3" key="1">
    <citation type="submission" date="2021-12" db="EMBL/GenBank/DDBJ databases">
        <title>High titer production of polyol ester of fatty acids by Rhodotorula paludigena BS15 towards product separation-free biomass refinery.</title>
        <authorList>
            <person name="Mano J."/>
            <person name="Ono H."/>
            <person name="Tanaka T."/>
            <person name="Naito K."/>
            <person name="Sushida H."/>
            <person name="Ike M."/>
            <person name="Tokuyasu K."/>
            <person name="Kitaoka M."/>
        </authorList>
    </citation>
    <scope>NUCLEOTIDE SEQUENCE [LARGE SCALE GENOMIC DNA]</scope>
    <source>
        <strain evidence="2 3">BS15</strain>
    </source>
</reference>
<sequence>MPHLSESGARILARFKAQGDRLEDAAFLAFYGAVWGQENGVSRDGQTLVRTTFSDRIRVPILVRKEYRLLAAALDEHIDGTRVDHRDTTAFMIVGHPGVGTSLSVHYLLSRRMEEKKPVLYAETGDTSFVLFCEEGVYVDVPFTKLCKLGLRQPTPLFLDAFEDAYPLPGAAYSSITNLVTVFPTSPAPARYALLEKYVYVVDWWVMDLWRDDELAYWIMLMEKEDFKKPYPVRLATAPGKVVSLHQEKPAPGQPPDSVNPHYTARDCFRVLGRIPDRALPAMRHNVLKTQGLEDPVADLLPKLLPETVLSGVATYQQFVSQLAAGPARVLVEIPDPRVPRPSRAPGAPYTLVVSPSEQVSRWLSEAVQHWPLQTQQKYAAQLVQHPDIFSVVFKPYVLKYIAANGIKLEPRRGLKIPQVSHQLPVFDIKLPAATASFAADGWIRYRDVTSASTPFRVSNKQLSDGLYTPQPGSAALDAIMIFTKRTASSRATYCVALQVTTAATHDVVKDGLVRMLFALGPYAAKVNLVHAFISFDRDRGKKLADAEHPELKPVSSSSTPSLTKFSDTRLKKDNPPFTWTHAYGVVDPVFNDTEGTVTASRKCPELLNMDLTQ</sequence>